<dbReference type="EMBL" id="CACTIH010004144">
    <property type="protein sequence ID" value="CAA2989735.1"/>
    <property type="molecule type" value="Genomic_DNA"/>
</dbReference>
<protein>
    <submittedName>
        <fullName evidence="2">Uncharacterized protein</fullName>
    </submittedName>
</protein>
<gene>
    <name evidence="2" type="ORF">OLEA9_A033422</name>
</gene>
<dbReference type="PANTHER" id="PTHR33133">
    <property type="entry name" value="OS08G0107100 PROTEIN-RELATED"/>
    <property type="match status" value="1"/>
</dbReference>
<feature type="transmembrane region" description="Helical" evidence="1">
    <location>
        <begin position="108"/>
        <end position="133"/>
    </location>
</feature>
<proteinExistence type="predicted"/>
<dbReference type="PANTHER" id="PTHR33133:SF1">
    <property type="entry name" value="EXPRESSED PROTEIN-RELATED"/>
    <property type="match status" value="1"/>
</dbReference>
<dbReference type="AlphaFoldDB" id="A0A8S0SAJ5"/>
<feature type="transmembrane region" description="Helical" evidence="1">
    <location>
        <begin position="240"/>
        <end position="260"/>
    </location>
</feature>
<dbReference type="Proteomes" id="UP000594638">
    <property type="component" value="Unassembled WGS sequence"/>
</dbReference>
<feature type="transmembrane region" description="Helical" evidence="1">
    <location>
        <begin position="272"/>
        <end position="291"/>
    </location>
</feature>
<accession>A0A8S0SAJ5</accession>
<keyword evidence="1" id="KW-0812">Transmembrane</keyword>
<dbReference type="Gramene" id="OE9A033422T1">
    <property type="protein sequence ID" value="OE9A033422C1"/>
    <property type="gene ID" value="OE9A033422"/>
</dbReference>
<evidence type="ECO:0000313" key="2">
    <source>
        <dbReference type="EMBL" id="CAA2989735.1"/>
    </source>
</evidence>
<keyword evidence="1" id="KW-1133">Transmembrane helix</keyword>
<name>A0A8S0SAJ5_OLEEU</name>
<dbReference type="OrthoDB" id="908843at2759"/>
<sequence length="329" mass="37020">MDIYEIFSFLVIIKESIKLLPKNGKLMALIVVLSLVFYSISFLLLSFSLKSLLLDVFVIIKNSFVPDRSSFDPDQSPFTPNTTSPLIRLLGQVDHLREDFTLFLSVQMAFYIASFIFSIFSTTATVLLSAMSYKNQTLFLKDLCFRIVKTWKRVFLTGFYTKLHSIGYLFLFLSLVAPLLMSGNYATILAAFLLGISASVYSLYLAVVWTLAIMVSALEENCYGMEALGKAATIVKGKKLHGIMLIICYNLLFLSVYLGYSRIQGNKGTFNSTIYGNLLVLIISSLGKTLLDMAYTVLYFQCKENHGEEIELYGSVEYTKLPTTQPLNK</sequence>
<keyword evidence="1" id="KW-0472">Membrane</keyword>
<evidence type="ECO:0000256" key="1">
    <source>
        <dbReference type="SAM" id="Phobius"/>
    </source>
</evidence>
<feature type="transmembrane region" description="Helical" evidence="1">
    <location>
        <begin position="26"/>
        <end position="47"/>
    </location>
</feature>
<keyword evidence="3" id="KW-1185">Reference proteome</keyword>
<comment type="caution">
    <text evidence="2">The sequence shown here is derived from an EMBL/GenBank/DDBJ whole genome shotgun (WGS) entry which is preliminary data.</text>
</comment>
<reference evidence="2 3" key="1">
    <citation type="submission" date="2019-12" db="EMBL/GenBank/DDBJ databases">
        <authorList>
            <person name="Alioto T."/>
            <person name="Alioto T."/>
            <person name="Gomez Garrido J."/>
        </authorList>
    </citation>
    <scope>NUCLEOTIDE SEQUENCE [LARGE SCALE GENOMIC DNA]</scope>
</reference>
<evidence type="ECO:0000313" key="3">
    <source>
        <dbReference type="Proteomes" id="UP000594638"/>
    </source>
</evidence>
<organism evidence="2 3">
    <name type="scientific">Olea europaea subsp. europaea</name>
    <dbReference type="NCBI Taxonomy" id="158383"/>
    <lineage>
        <taxon>Eukaryota</taxon>
        <taxon>Viridiplantae</taxon>
        <taxon>Streptophyta</taxon>
        <taxon>Embryophyta</taxon>
        <taxon>Tracheophyta</taxon>
        <taxon>Spermatophyta</taxon>
        <taxon>Magnoliopsida</taxon>
        <taxon>eudicotyledons</taxon>
        <taxon>Gunneridae</taxon>
        <taxon>Pentapetalae</taxon>
        <taxon>asterids</taxon>
        <taxon>lamiids</taxon>
        <taxon>Lamiales</taxon>
        <taxon>Oleaceae</taxon>
        <taxon>Oleeae</taxon>
        <taxon>Olea</taxon>
    </lineage>
</organism>
<feature type="transmembrane region" description="Helical" evidence="1">
    <location>
        <begin position="154"/>
        <end position="180"/>
    </location>
</feature>
<feature type="transmembrane region" description="Helical" evidence="1">
    <location>
        <begin position="186"/>
        <end position="219"/>
    </location>
</feature>